<organism evidence="1 2">
    <name type="scientific">Kingdonia uniflora</name>
    <dbReference type="NCBI Taxonomy" id="39325"/>
    <lineage>
        <taxon>Eukaryota</taxon>
        <taxon>Viridiplantae</taxon>
        <taxon>Streptophyta</taxon>
        <taxon>Embryophyta</taxon>
        <taxon>Tracheophyta</taxon>
        <taxon>Spermatophyta</taxon>
        <taxon>Magnoliopsida</taxon>
        <taxon>Ranunculales</taxon>
        <taxon>Circaeasteraceae</taxon>
        <taxon>Kingdonia</taxon>
    </lineage>
</organism>
<accession>A0A7J7LJM0</accession>
<keyword evidence="2" id="KW-1185">Reference proteome</keyword>
<feature type="non-terminal residue" evidence="1">
    <location>
        <position position="71"/>
    </location>
</feature>
<dbReference type="AlphaFoldDB" id="A0A7J7LJM0"/>
<reference evidence="1 2" key="1">
    <citation type="journal article" date="2020" name="IScience">
        <title>Genome Sequencing of the Endangered Kingdonia uniflora (Circaeasteraceae, Ranunculales) Reveals Potential Mechanisms of Evolutionary Specialization.</title>
        <authorList>
            <person name="Sun Y."/>
            <person name="Deng T."/>
            <person name="Zhang A."/>
            <person name="Moore M.J."/>
            <person name="Landis J.B."/>
            <person name="Lin N."/>
            <person name="Zhang H."/>
            <person name="Zhang X."/>
            <person name="Huang J."/>
            <person name="Zhang X."/>
            <person name="Sun H."/>
            <person name="Wang H."/>
        </authorList>
    </citation>
    <scope>NUCLEOTIDE SEQUENCE [LARGE SCALE GENOMIC DNA]</scope>
    <source>
        <strain evidence="1">TB1705</strain>
        <tissue evidence="1">Leaf</tissue>
    </source>
</reference>
<proteinExistence type="predicted"/>
<protein>
    <submittedName>
        <fullName evidence="1">Uncharacterized protein</fullName>
    </submittedName>
</protein>
<name>A0A7J7LJM0_9MAGN</name>
<gene>
    <name evidence="1" type="ORF">GIB67_018435</name>
</gene>
<dbReference type="EMBL" id="JACGCM010002247">
    <property type="protein sequence ID" value="KAF6142724.1"/>
    <property type="molecule type" value="Genomic_DNA"/>
</dbReference>
<dbReference type="Proteomes" id="UP000541444">
    <property type="component" value="Unassembled WGS sequence"/>
</dbReference>
<comment type="caution">
    <text evidence="1">The sequence shown here is derived from an EMBL/GenBank/DDBJ whole genome shotgun (WGS) entry which is preliminary data.</text>
</comment>
<evidence type="ECO:0000313" key="1">
    <source>
        <dbReference type="EMBL" id="KAF6142724.1"/>
    </source>
</evidence>
<evidence type="ECO:0000313" key="2">
    <source>
        <dbReference type="Proteomes" id="UP000541444"/>
    </source>
</evidence>
<sequence>GWHIVLSNRLRRRIRKRIYREGSGDGEEDVEKGEEACYEEGPETKEILSIKKKYGIPRDIRLEEYQYKMIY</sequence>